<dbReference type="Proteomes" id="UP001434883">
    <property type="component" value="Unassembled WGS sequence"/>
</dbReference>
<protein>
    <submittedName>
        <fullName evidence="1">Uncharacterized protein</fullName>
    </submittedName>
</protein>
<name>A0ABV0RPX1_9TELE</name>
<sequence>MSAHNTAGSEIFSCMCYQPRFITSVISLSALGMKTCKRSISALTHRMLPLKVYILILSSPNTFPFLYPCSSPLSSPSNHQALPQVALGPACLKCDRHNPI</sequence>
<organism evidence="1 2">
    <name type="scientific">Xenoophorus captivus</name>
    <dbReference type="NCBI Taxonomy" id="1517983"/>
    <lineage>
        <taxon>Eukaryota</taxon>
        <taxon>Metazoa</taxon>
        <taxon>Chordata</taxon>
        <taxon>Craniata</taxon>
        <taxon>Vertebrata</taxon>
        <taxon>Euteleostomi</taxon>
        <taxon>Actinopterygii</taxon>
        <taxon>Neopterygii</taxon>
        <taxon>Teleostei</taxon>
        <taxon>Neoteleostei</taxon>
        <taxon>Acanthomorphata</taxon>
        <taxon>Ovalentaria</taxon>
        <taxon>Atherinomorphae</taxon>
        <taxon>Cyprinodontiformes</taxon>
        <taxon>Goodeidae</taxon>
        <taxon>Xenoophorus</taxon>
    </lineage>
</organism>
<gene>
    <name evidence="1" type="ORF">XENOCAPTIV_003139</name>
</gene>
<proteinExistence type="predicted"/>
<comment type="caution">
    <text evidence="1">The sequence shown here is derived from an EMBL/GenBank/DDBJ whole genome shotgun (WGS) entry which is preliminary data.</text>
</comment>
<accession>A0ABV0RPX1</accession>
<evidence type="ECO:0000313" key="2">
    <source>
        <dbReference type="Proteomes" id="UP001434883"/>
    </source>
</evidence>
<dbReference type="EMBL" id="JAHRIN010051736">
    <property type="protein sequence ID" value="MEQ2209721.1"/>
    <property type="molecule type" value="Genomic_DNA"/>
</dbReference>
<reference evidence="1 2" key="1">
    <citation type="submission" date="2021-06" db="EMBL/GenBank/DDBJ databases">
        <authorList>
            <person name="Palmer J.M."/>
        </authorList>
    </citation>
    <scope>NUCLEOTIDE SEQUENCE [LARGE SCALE GENOMIC DNA]</scope>
    <source>
        <strain evidence="1 2">XC_2019</strain>
        <tissue evidence="1">Muscle</tissue>
    </source>
</reference>
<keyword evidence="2" id="KW-1185">Reference proteome</keyword>
<evidence type="ECO:0000313" key="1">
    <source>
        <dbReference type="EMBL" id="MEQ2209721.1"/>
    </source>
</evidence>